<feature type="region of interest" description="Disordered" evidence="1">
    <location>
        <begin position="869"/>
        <end position="910"/>
    </location>
</feature>
<reference evidence="2 3" key="1">
    <citation type="submission" date="2021-02" db="EMBL/GenBank/DDBJ databases">
        <title>Leishmania (Mundinia) enrietti genome sequencing and assembly.</title>
        <authorList>
            <person name="Almutairi H."/>
            <person name="Gatherer D."/>
        </authorList>
    </citation>
    <scope>NUCLEOTIDE SEQUENCE [LARGE SCALE GENOMIC DNA]</scope>
    <source>
        <strain evidence="2">CUR178</strain>
    </source>
</reference>
<accession>A0A836KNB4</accession>
<evidence type="ECO:0000313" key="3">
    <source>
        <dbReference type="Proteomes" id="UP000674179"/>
    </source>
</evidence>
<dbReference type="OrthoDB" id="266014at2759"/>
<feature type="region of interest" description="Disordered" evidence="1">
    <location>
        <begin position="632"/>
        <end position="658"/>
    </location>
</feature>
<dbReference type="Proteomes" id="UP000674179">
    <property type="component" value="Chromosome 20"/>
</dbReference>
<feature type="region of interest" description="Disordered" evidence="1">
    <location>
        <begin position="1241"/>
        <end position="1261"/>
    </location>
</feature>
<comment type="caution">
    <text evidence="2">The sequence shown here is derived from an EMBL/GenBank/DDBJ whole genome shotgun (WGS) entry which is preliminary data.</text>
</comment>
<dbReference type="RefSeq" id="XP_067693524.1">
    <property type="nucleotide sequence ID" value="XM_067837525.1"/>
</dbReference>
<evidence type="ECO:0000256" key="1">
    <source>
        <dbReference type="SAM" id="MobiDB-lite"/>
    </source>
</evidence>
<sequence length="1603" mass="169022">MGAVPSRECTSLFSYFRGSYEVGMVPLTKYYFGRDTDSAAAAANVDGRKPQQQSFPLHSCSRSHMRQQLRRQLLLMRRDPAVLYANARDAENILKSLSHQEKCEKHSESENASEVRATPADAASLSSVASVAKAASASAATGVAADADHNAHGKCPTGNLAGALENEWSDSTLPAPNHDSGDGDESCDAERLLNNYWRIMPESNFAEEDLDCFLELVDATLFDTNEELLSADPVIPGAGEAPGTSSAKPFMPVPCALCLAYPDGKEREGALALEGRVINIIGYFGLMTQEMQDAFKIVKRLPSDAEKPKQQHAHEAGSSSVPLMFLNTAILTSAGDRTLERVLVLAAVMLRQQFHTIGRRHVLQAKLNHLLHQQSGHLSVDVQMVRYLKTLLALPPSADQQQPFFDPLLEIPLPSIPSGIYTPTQYVNAASNEVSLRPHTSSLGSCGRLPIRSFSDEGNFHSAAGGSSPSAMGSALSACGASSRHALLHPQQNAGGVLGTALKVPGAGFGSEGACPLLEGGCCGALGTHVSMPHPSVVGPLPLNQSDEDAITLALCRRMERARVVIETASNNYSALKSLTENFAFLCCQILLDQSPITMELIELPALVETPSFKPAEFARTVATTLGTTTAEEARAATDIPQTAADDEKKPLSGERVAQPRLPPSSAVLIKLDPLHVSQATMWASSFFHCPMLLPSGGWVKYKLKDECEQLRHVLQNKDMLIAHWRKADADQAGQYLGKHTARLLEHVRALQAETEEARALSAEYWMQRPLYVNQDGRKYALYQSRYGTMLIGVRAFTTSNAPSTAAAGVEERSGSAKATAGSNVNSFSSGNASLAAPAGRASTFSASLHSANSGSGSGPAIAPRAAAPRLRCASGSRTGHAGVLSSNDDGGASHKSLSNNATISDKYGRGVGGGMDGSSAGYFTNGLYSTYPPPAANSDNGTAAYVPALFMQSHLYLGNSSGGYDSPPYIMGRSNGRPGEAVSYLASSSVSTYHMEMAAGYSMPQQQQSELANMNKILSTHMSMSAHSSGHTHVGGSPALEAAGWATLQPNSAQISAQKAASHLKGVTQSQQQNEAIGRPSGCAYTAAPMSMSYKPAPPTHYTISRHANLAAAGLCVSASPPQLPRMPGEQVSNSSLGTDVAATPQLPLESAGGSGAQHALVAGAAANAAVSRPPTDAKASWANDKNVEVPRLWEPAEAVKPTASSMQHGNSMSAAPATAAPCPHGCVGMNRDEVGSAGAHLSGAQRDGSATQQVTRGSHDPHVAKAAEESGIADRAAAPKATVLQSVMPWSLQGAAGWAGNDDATDGTTQLLLRSAELLDTDDDEMKKVPPAANSHNADSREATGEEMALGFGRIARQMSGRDMCVAKAAYPHSHTPRTKSTPIMSMRMAGEQPSKKGDAAASSAVSAWQLSFPSLTEPPKPAQAPPFPPSGSFPVYVLQLPVHAPPQQQQPQFQPPLPTASPSPAAAAPADKPFYYAMANSVPLLVQPATTTSGMRIAYSNSPAFHQGFDASMPYPHVPPQPQQQPMAMIRHGQGMMCTPGLDKRQLVQGSMQVGPDWDGQHHVFPDGPDSLAGPFVNSRAQAYNNSSGNILFHPSSTFS</sequence>
<gene>
    <name evidence="2" type="ORF">CUR178_05846</name>
</gene>
<proteinExistence type="predicted"/>
<feature type="compositionally biased region" description="Basic and acidic residues" evidence="1">
    <location>
        <begin position="99"/>
        <end position="109"/>
    </location>
</feature>
<dbReference type="KEGG" id="lenr:94173035"/>
<evidence type="ECO:0000313" key="2">
    <source>
        <dbReference type="EMBL" id="KAG5480711.1"/>
    </source>
</evidence>
<name>A0A836KNB4_LEIEN</name>
<dbReference type="EMBL" id="JAFHKP010000020">
    <property type="protein sequence ID" value="KAG5480711.1"/>
    <property type="molecule type" value="Genomic_DNA"/>
</dbReference>
<keyword evidence="3" id="KW-1185">Reference proteome</keyword>
<dbReference type="GeneID" id="94173035"/>
<feature type="region of interest" description="Disordered" evidence="1">
    <location>
        <begin position="1327"/>
        <end position="1346"/>
    </location>
</feature>
<protein>
    <submittedName>
        <fullName evidence="2">Uncharacterized protein</fullName>
    </submittedName>
</protein>
<feature type="region of interest" description="Disordered" evidence="1">
    <location>
        <begin position="99"/>
        <end position="118"/>
    </location>
</feature>
<feature type="region of interest" description="Disordered" evidence="1">
    <location>
        <begin position="1448"/>
        <end position="1469"/>
    </location>
</feature>
<organism evidence="2 3">
    <name type="scientific">Leishmania enriettii</name>
    <dbReference type="NCBI Taxonomy" id="5663"/>
    <lineage>
        <taxon>Eukaryota</taxon>
        <taxon>Discoba</taxon>
        <taxon>Euglenozoa</taxon>
        <taxon>Kinetoplastea</taxon>
        <taxon>Metakinetoplastina</taxon>
        <taxon>Trypanosomatida</taxon>
        <taxon>Trypanosomatidae</taxon>
        <taxon>Leishmaniinae</taxon>
        <taxon>Leishmania</taxon>
    </lineage>
</organism>